<organism evidence="1">
    <name type="scientific">Myxoma virus</name>
    <dbReference type="NCBI Taxonomy" id="10273"/>
    <lineage>
        <taxon>Viruses</taxon>
        <taxon>Varidnaviria</taxon>
        <taxon>Bamfordvirae</taxon>
        <taxon>Nucleocytoviricota</taxon>
        <taxon>Pokkesviricetes</taxon>
        <taxon>Chitovirales</taxon>
        <taxon>Poxviridae</taxon>
        <taxon>Chordopoxvirinae</taxon>
        <taxon>Leporipoxvirus</taxon>
        <taxon>Leporipoxvirus myxoma</taxon>
    </lineage>
</organism>
<feature type="non-terminal residue" evidence="1">
    <location>
        <position position="1"/>
    </location>
</feature>
<proteinExistence type="predicted"/>
<protein>
    <submittedName>
        <fullName evidence="1">M153R</fullName>
    </submittedName>
</protein>
<name>D7RNW2_9POXV</name>
<sequence length="41" mass="4805">CRTYFIATRERNTIHEVTEMEEVNDDDGDEYVEEIVVESPA</sequence>
<evidence type="ECO:0000313" key="1">
    <source>
        <dbReference type="EMBL" id="ADI75815.1"/>
    </source>
</evidence>
<dbReference type="EMBL" id="HM104701">
    <property type="protein sequence ID" value="ADI75815.1"/>
    <property type="molecule type" value="Genomic_DNA"/>
</dbReference>
<reference evidence="1" key="1">
    <citation type="journal article" date="2010" name="Vaccine">
        <title>Molecular characterization of SG33 and Borghi vaccines used against myxomatosis.</title>
        <authorList>
            <person name="Cavadini P."/>
            <person name="Botti G."/>
            <person name="Barbieri I."/>
            <person name="Lavazza A."/>
            <person name="Capucci L."/>
        </authorList>
    </citation>
    <scope>NUCLEOTIDE SEQUENCE</scope>
    <source>
        <strain evidence="1">Borghi</strain>
    </source>
</reference>
<accession>D7RNW2</accession>
<gene>
    <name evidence="1" type="primary">m153R</name>
</gene>